<keyword evidence="5" id="KW-0159">Chromosome partition</keyword>
<evidence type="ECO:0000256" key="4">
    <source>
        <dbReference type="ARBA" id="ARBA00022490"/>
    </source>
</evidence>
<feature type="region of interest" description="Disordered" evidence="8">
    <location>
        <begin position="363"/>
        <end position="388"/>
    </location>
</feature>
<feature type="compositionally biased region" description="Basic and acidic residues" evidence="8">
    <location>
        <begin position="1064"/>
        <end position="1096"/>
    </location>
</feature>
<evidence type="ECO:0000259" key="9">
    <source>
        <dbReference type="Pfam" id="PF03941"/>
    </source>
</evidence>
<dbReference type="PANTHER" id="PTHR13142">
    <property type="entry name" value="INNER CENTROMERE PROTEIN"/>
    <property type="match status" value="1"/>
</dbReference>
<dbReference type="GO" id="GO:0005634">
    <property type="term" value="C:nucleus"/>
    <property type="evidence" value="ECO:0007669"/>
    <property type="project" value="UniProtKB-SubCell"/>
</dbReference>
<dbReference type="Gene3D" id="6.10.250.2990">
    <property type="match status" value="1"/>
</dbReference>
<accession>A0A0D0DBC0</accession>
<feature type="compositionally biased region" description="Polar residues" evidence="8">
    <location>
        <begin position="363"/>
        <end position="375"/>
    </location>
</feature>
<reference evidence="10 11" key="1">
    <citation type="submission" date="2014-04" db="EMBL/GenBank/DDBJ databases">
        <authorList>
            <consortium name="DOE Joint Genome Institute"/>
            <person name="Kuo A."/>
            <person name="Kohler A."/>
            <person name="Jargeat P."/>
            <person name="Nagy L.G."/>
            <person name="Floudas D."/>
            <person name="Copeland A."/>
            <person name="Barry K.W."/>
            <person name="Cichocki N."/>
            <person name="Veneault-Fourrey C."/>
            <person name="LaButti K."/>
            <person name="Lindquist E.A."/>
            <person name="Lipzen A."/>
            <person name="Lundell T."/>
            <person name="Morin E."/>
            <person name="Murat C."/>
            <person name="Sun H."/>
            <person name="Tunlid A."/>
            <person name="Henrissat B."/>
            <person name="Grigoriev I.V."/>
            <person name="Hibbett D.S."/>
            <person name="Martin F."/>
            <person name="Nordberg H.P."/>
            <person name="Cantor M.N."/>
            <person name="Hua S.X."/>
        </authorList>
    </citation>
    <scope>NUCLEOTIDE SEQUENCE [LARGE SCALE GENOMIC DNA]</scope>
    <source>
        <strain evidence="10 11">Ve08.2h10</strain>
    </source>
</reference>
<evidence type="ECO:0000256" key="5">
    <source>
        <dbReference type="ARBA" id="ARBA00022829"/>
    </source>
</evidence>
<dbReference type="PANTHER" id="PTHR13142:SF1">
    <property type="entry name" value="INNER CENTROMERE PROTEIN"/>
    <property type="match status" value="1"/>
</dbReference>
<feature type="compositionally biased region" description="Polar residues" evidence="8">
    <location>
        <begin position="285"/>
        <end position="306"/>
    </location>
</feature>
<protein>
    <recommendedName>
        <fullName evidence="9">Inner centromere protein ARK-binding domain-containing protein</fullName>
    </recommendedName>
</protein>
<evidence type="ECO:0000256" key="6">
    <source>
        <dbReference type="ARBA" id="ARBA00023212"/>
    </source>
</evidence>
<keyword evidence="7" id="KW-0539">Nucleus</keyword>
<dbReference type="InterPro" id="IPR005635">
    <property type="entry name" value="Inner_centromere_prot_ARK-bd"/>
</dbReference>
<feature type="compositionally biased region" description="Low complexity" evidence="8">
    <location>
        <begin position="676"/>
        <end position="687"/>
    </location>
</feature>
<evidence type="ECO:0000256" key="2">
    <source>
        <dbReference type="ARBA" id="ARBA00004186"/>
    </source>
</evidence>
<feature type="compositionally biased region" description="Low complexity" evidence="8">
    <location>
        <begin position="1189"/>
        <end position="1205"/>
    </location>
</feature>
<evidence type="ECO:0000313" key="10">
    <source>
        <dbReference type="EMBL" id="KIK81376.1"/>
    </source>
</evidence>
<dbReference type="EMBL" id="KN825810">
    <property type="protein sequence ID" value="KIK81376.1"/>
    <property type="molecule type" value="Genomic_DNA"/>
</dbReference>
<dbReference type="GO" id="GO:0005819">
    <property type="term" value="C:spindle"/>
    <property type="evidence" value="ECO:0007669"/>
    <property type="project" value="UniProtKB-SubCell"/>
</dbReference>
<feature type="region of interest" description="Disordered" evidence="8">
    <location>
        <begin position="1189"/>
        <end position="1243"/>
    </location>
</feature>
<feature type="domain" description="Inner centromere protein ARK-binding" evidence="9">
    <location>
        <begin position="1218"/>
        <end position="1274"/>
    </location>
</feature>
<comment type="similarity">
    <text evidence="3">Belongs to the INCENP family.</text>
</comment>
<keyword evidence="11" id="KW-1185">Reference proteome</keyword>
<dbReference type="GO" id="GO:0007059">
    <property type="term" value="P:chromosome segregation"/>
    <property type="evidence" value="ECO:0007669"/>
    <property type="project" value="UniProtKB-KW"/>
</dbReference>
<dbReference type="STRING" id="930991.A0A0D0DBC0"/>
<feature type="compositionally biased region" description="Basic and acidic residues" evidence="8">
    <location>
        <begin position="267"/>
        <end position="276"/>
    </location>
</feature>
<proteinExistence type="inferred from homology"/>
<feature type="region of interest" description="Disordered" evidence="8">
    <location>
        <begin position="590"/>
        <end position="691"/>
    </location>
</feature>
<dbReference type="OrthoDB" id="6123at2759"/>
<keyword evidence="4" id="KW-0963">Cytoplasm</keyword>
<dbReference type="InParanoid" id="A0A0D0DBC0"/>
<feature type="region of interest" description="Disordered" evidence="8">
    <location>
        <begin position="935"/>
        <end position="954"/>
    </location>
</feature>
<evidence type="ECO:0000256" key="1">
    <source>
        <dbReference type="ARBA" id="ARBA00004123"/>
    </source>
</evidence>
<evidence type="ECO:0000256" key="8">
    <source>
        <dbReference type="SAM" id="MobiDB-lite"/>
    </source>
</evidence>
<evidence type="ECO:0000256" key="3">
    <source>
        <dbReference type="ARBA" id="ARBA00010042"/>
    </source>
</evidence>
<sequence length="1316" mass="142502">MAETDGGIHAWMASIRASMASDPCRQLFEDQVQTHAFIFLDDYLENILAGPKQGPIIELVKTPGRKKNARRTRATTAAAAKAQNIISLSLDDDSTTKENVPVNSFHKALLQVKERAAQDASDHQKIPLAISLIDYAYSTSNGVVQQNRQRSKSVKIADVPEITVAGGTVPHASVLHVQQPSQMLELQSSHCFVNTQHGSLAPLPVSDRDAELSVITEGDESPERSRTNILPSCPIGFDLNGLPIEADGHAYAFKEDLPAERFDEHREAVNSDHDLEGDIMPDGQHLTSSSVNTFHSVPLDSPQQVRPSAPRVGNHTQPLPSMPSASSPATHERDALTAPLPVIPVSNSVPALTTMSVPLNDSPPRTQAHKSSTPGFPTLPAPSPLRKSMRVPHEAAVVSVIPSTTPVPAPAPLGKRTSWLMKAREAKAMEGATTRSSTLGNMTTAAAPSNMTAPLMSTAVKRKSGEMLGVLSYAPDKNGDQRKSKVAKSTEADIASLISKEKGKAIERVPHAVKAKLALTMAPIRNVQSHDMDVDEQLVPLNDADGFIGQFKRTVEGFGARASRSMGKSLGGAAAAAALAEARAAAEARVAERNKANDPGAPSETNVSPARPLSATLTPPQDNPSPVPTSQTKEAERRLSLSDLAPDTEKFRESKPAMITTQVPHSHIQTDEGDESISTTPSNSPPSQCRSSLVKPAGLVFNKQPVFMPPTSKQTSTTSGHPKDFVFNPPMSNFTLPAPMSLGVPVRLTSPPSGLRPPLHGESQAFAQSSQASLVSDIDFDQHSEVLAWMPSTQDTSYTVDSQPHDVKLAALGDDDDDDSWPLEEKLAAAEQGWRPFDFNNVDKEDTWSSLPTESQGPTRSLTGEKKTVLPARAAALRAHDMDADADEQEGIGQEQEQEAVEISDADEGSILEIGDLEDVVKSNSSTFVEKPTTITRSDSQMSMASTASSSQSQAGFFSQATKLVNSMLGGGKKTKTEVKSLQLAATAAKKQQEEADRKAQRLREMDARRQAALAKKAEWTKTRLLEEEKKIKEEGERRKREREREREENTDKRPLKPLATASKKAEDDTTKKRKIAAEAEKKPEAKKLPSKEKKNVTAHSKLAKPSLATPATKTTTAQKVVKTNTPALVSSAAYNTTQNGPPGSSAAKLAIPEAKPFKVVPSSFKGKAKAKPQDEDMGDKLPSTMIQSQMAARAKAQMQAAKQQTPEVPSESIELPDINSEYSDSEDEDRVRTFDPPEWAQSPELRQALQLQSTVNPDDIFGAIRPLRMEEMFRTRQSRFRARTSSANWSGSDRLTVEEVREYERRMGFQPTPAS</sequence>
<comment type="subcellular location">
    <subcellularLocation>
        <location evidence="2">Cytoplasm</location>
        <location evidence="2">Cytoskeleton</location>
        <location evidence="2">Spindle</location>
    </subcellularLocation>
    <subcellularLocation>
        <location evidence="1">Nucleus</location>
    </subcellularLocation>
</comment>
<feature type="region of interest" description="Disordered" evidence="8">
    <location>
        <begin position="985"/>
        <end position="1120"/>
    </location>
</feature>
<gene>
    <name evidence="10" type="ORF">PAXRUDRAFT_832894</name>
</gene>
<dbReference type="Pfam" id="PF03941">
    <property type="entry name" value="INCENP_ARK-bind"/>
    <property type="match status" value="1"/>
</dbReference>
<dbReference type="HOGENOM" id="CLU_273322_0_0_1"/>
<feature type="compositionally biased region" description="Basic and acidic residues" evidence="8">
    <location>
        <begin position="991"/>
        <end position="1055"/>
    </location>
</feature>
<name>A0A0D0DBC0_9AGAM</name>
<dbReference type="Proteomes" id="UP000054538">
    <property type="component" value="Unassembled WGS sequence"/>
</dbReference>
<feature type="region of interest" description="Disordered" evidence="8">
    <location>
        <begin position="1163"/>
        <end position="1182"/>
    </location>
</feature>
<feature type="compositionally biased region" description="Low complexity" evidence="8">
    <location>
        <begin position="940"/>
        <end position="954"/>
    </location>
</feature>
<reference evidence="11" key="2">
    <citation type="submission" date="2015-01" db="EMBL/GenBank/DDBJ databases">
        <title>Evolutionary Origins and Diversification of the Mycorrhizal Mutualists.</title>
        <authorList>
            <consortium name="DOE Joint Genome Institute"/>
            <consortium name="Mycorrhizal Genomics Consortium"/>
            <person name="Kohler A."/>
            <person name="Kuo A."/>
            <person name="Nagy L.G."/>
            <person name="Floudas D."/>
            <person name="Copeland A."/>
            <person name="Barry K.W."/>
            <person name="Cichocki N."/>
            <person name="Veneault-Fourrey C."/>
            <person name="LaButti K."/>
            <person name="Lindquist E.A."/>
            <person name="Lipzen A."/>
            <person name="Lundell T."/>
            <person name="Morin E."/>
            <person name="Murat C."/>
            <person name="Riley R."/>
            <person name="Ohm R."/>
            <person name="Sun H."/>
            <person name="Tunlid A."/>
            <person name="Henrissat B."/>
            <person name="Grigoriev I.V."/>
            <person name="Hibbett D.S."/>
            <person name="Martin F."/>
        </authorList>
    </citation>
    <scope>NUCLEOTIDE SEQUENCE [LARGE SCALE GENOMIC DNA]</scope>
    <source>
        <strain evidence="11">Ve08.2h10</strain>
    </source>
</reference>
<organism evidence="10 11">
    <name type="scientific">Paxillus rubicundulus Ve08.2h10</name>
    <dbReference type="NCBI Taxonomy" id="930991"/>
    <lineage>
        <taxon>Eukaryota</taxon>
        <taxon>Fungi</taxon>
        <taxon>Dikarya</taxon>
        <taxon>Basidiomycota</taxon>
        <taxon>Agaricomycotina</taxon>
        <taxon>Agaricomycetes</taxon>
        <taxon>Agaricomycetidae</taxon>
        <taxon>Boletales</taxon>
        <taxon>Paxilineae</taxon>
        <taxon>Paxillaceae</taxon>
        <taxon>Paxillus</taxon>
    </lineage>
</organism>
<feature type="compositionally biased region" description="Low complexity" evidence="8">
    <location>
        <begin position="318"/>
        <end position="329"/>
    </location>
</feature>
<evidence type="ECO:0000313" key="11">
    <source>
        <dbReference type="Proteomes" id="UP000054538"/>
    </source>
</evidence>
<evidence type="ECO:0000256" key="7">
    <source>
        <dbReference type="ARBA" id="ARBA00023242"/>
    </source>
</evidence>
<feature type="compositionally biased region" description="Low complexity" evidence="8">
    <location>
        <begin position="1104"/>
        <end position="1120"/>
    </location>
</feature>
<keyword evidence="6" id="KW-0206">Cytoskeleton</keyword>
<feature type="region of interest" description="Disordered" evidence="8">
    <location>
        <begin position="267"/>
        <end position="332"/>
    </location>
</feature>